<dbReference type="InterPro" id="IPR011054">
    <property type="entry name" value="Rudment_hybrid_motif"/>
</dbReference>
<name>A0A6J6II18_9ZZZZ</name>
<keyword evidence="4" id="KW-0547">Nucleotide-binding</keyword>
<dbReference type="InterPro" id="IPR011761">
    <property type="entry name" value="ATP-grasp"/>
</dbReference>
<dbReference type="Gene3D" id="3.30.1490.20">
    <property type="entry name" value="ATP-grasp fold, A domain"/>
    <property type="match status" value="1"/>
</dbReference>
<dbReference type="SMART" id="SM01210">
    <property type="entry name" value="GARS_C"/>
    <property type="match status" value="1"/>
</dbReference>
<proteinExistence type="inferred from homology"/>
<dbReference type="PANTHER" id="PTHR43472">
    <property type="entry name" value="PHOSPHORIBOSYLAMINE--GLYCINE LIGASE"/>
    <property type="match status" value="1"/>
</dbReference>
<evidence type="ECO:0000256" key="3">
    <source>
        <dbReference type="ARBA" id="ARBA00022598"/>
    </source>
</evidence>
<comment type="similarity">
    <text evidence="7">Belongs to the GARS family.</text>
</comment>
<dbReference type="Pfam" id="PF02844">
    <property type="entry name" value="GARS_N"/>
    <property type="match status" value="1"/>
</dbReference>
<evidence type="ECO:0000256" key="5">
    <source>
        <dbReference type="ARBA" id="ARBA00022755"/>
    </source>
</evidence>
<evidence type="ECO:0000259" key="10">
    <source>
        <dbReference type="PROSITE" id="PS50975"/>
    </source>
</evidence>
<dbReference type="GO" id="GO:0005524">
    <property type="term" value="F:ATP binding"/>
    <property type="evidence" value="ECO:0007669"/>
    <property type="project" value="UniProtKB-KW"/>
</dbReference>
<accession>A0A6J6II18</accession>
<evidence type="ECO:0000256" key="8">
    <source>
        <dbReference type="ARBA" id="ARBA00042242"/>
    </source>
</evidence>
<evidence type="ECO:0000256" key="2">
    <source>
        <dbReference type="ARBA" id="ARBA00013255"/>
    </source>
</evidence>
<dbReference type="PROSITE" id="PS50975">
    <property type="entry name" value="ATP_GRASP"/>
    <property type="match status" value="1"/>
</dbReference>
<dbReference type="InterPro" id="IPR013815">
    <property type="entry name" value="ATP_grasp_subdomain_1"/>
</dbReference>
<dbReference type="SUPFAM" id="SSF52440">
    <property type="entry name" value="PreATP-grasp domain"/>
    <property type="match status" value="1"/>
</dbReference>
<keyword evidence="6" id="KW-0067">ATP-binding</keyword>
<dbReference type="EMBL" id="CAEZUP010000130">
    <property type="protein sequence ID" value="CAB4624098.1"/>
    <property type="molecule type" value="Genomic_DNA"/>
</dbReference>
<sequence length="414" mass="42409">MKICVVGSGGREHALATVLRRQHDVVVTPGNPGIPGSVSTPATGIDADLYVIGPEAPLVAGLADELRAAGRLVFGPGADGARLEGSKAWMKDVLVEAGVPTARHGTFTDADAAFAFLDTLDGLYVVKTDGLAAGKGVVVTTSIDEARESVRDYLSGSAFGDAGRTLVIEEGLTGPEISVLAICDGQRAVALAPAQDFKRIGNGDTGPNTGGMGAYSPVPVATDDVIAMVMNDAVAPTLATLRAKGIDYRGVLYAGLMLTPTGPKMLEYNVRFGDPETQVVLPRVTSDLGELLASAAAGDLGAAPTFDDGAAVTVVCASEGYPRDLRLGDRIEGLDAAESVPGVSIFCAGVDADARGELITSGGRVLAVTGQGATISEARERAYAAVAHINWPGMQYRSDIASAAVTQTTQGEVR</sequence>
<dbReference type="InterPro" id="IPR016185">
    <property type="entry name" value="PreATP-grasp_dom_sf"/>
</dbReference>
<dbReference type="Gene3D" id="3.40.50.20">
    <property type="match status" value="1"/>
</dbReference>
<dbReference type="NCBIfam" id="TIGR00877">
    <property type="entry name" value="purD"/>
    <property type="match status" value="1"/>
</dbReference>
<dbReference type="PANTHER" id="PTHR43472:SF1">
    <property type="entry name" value="PHOSPHORIBOSYLAMINE--GLYCINE LIGASE, CHLOROPLASTIC"/>
    <property type="match status" value="1"/>
</dbReference>
<organism evidence="11">
    <name type="scientific">freshwater metagenome</name>
    <dbReference type="NCBI Taxonomy" id="449393"/>
    <lineage>
        <taxon>unclassified sequences</taxon>
        <taxon>metagenomes</taxon>
        <taxon>ecological metagenomes</taxon>
    </lineage>
</organism>
<dbReference type="SUPFAM" id="SSF51246">
    <property type="entry name" value="Rudiment single hybrid motif"/>
    <property type="match status" value="1"/>
</dbReference>
<dbReference type="AlphaFoldDB" id="A0A6J6II18"/>
<evidence type="ECO:0000256" key="7">
    <source>
        <dbReference type="ARBA" id="ARBA00038345"/>
    </source>
</evidence>
<dbReference type="Gene3D" id="3.90.600.10">
    <property type="entry name" value="Phosphoribosylglycinamide synthetase, C-terminal domain"/>
    <property type="match status" value="1"/>
</dbReference>
<comment type="pathway">
    <text evidence="1">Purine metabolism; IMP biosynthesis via de novo pathway; N(1)-(5-phospho-D-ribosyl)glycinamide from 5-phospho-alpha-D-ribose 1-diphosphate: step 2/2.</text>
</comment>
<protein>
    <recommendedName>
        <fullName evidence="2">phosphoribosylamine--glycine ligase</fullName>
        <ecNumber evidence="2">6.3.4.13</ecNumber>
    </recommendedName>
    <alternativeName>
        <fullName evidence="8">Glycinamide ribonucleotide synthetase</fullName>
    </alternativeName>
    <alternativeName>
        <fullName evidence="9">Phosphoribosylglycinamide synthetase</fullName>
    </alternativeName>
</protein>
<dbReference type="GO" id="GO:0046872">
    <property type="term" value="F:metal ion binding"/>
    <property type="evidence" value="ECO:0007669"/>
    <property type="project" value="InterPro"/>
</dbReference>
<dbReference type="InterPro" id="IPR020562">
    <property type="entry name" value="PRibGlycinamide_synth_N"/>
</dbReference>
<reference evidence="11" key="1">
    <citation type="submission" date="2020-05" db="EMBL/GenBank/DDBJ databases">
        <authorList>
            <person name="Chiriac C."/>
            <person name="Salcher M."/>
            <person name="Ghai R."/>
            <person name="Kavagutti S V."/>
        </authorList>
    </citation>
    <scope>NUCLEOTIDE SEQUENCE</scope>
</reference>
<dbReference type="InterPro" id="IPR020559">
    <property type="entry name" value="PRibGlycinamide_synth_CS"/>
</dbReference>
<dbReference type="UniPathway" id="UPA00074">
    <property type="reaction ID" value="UER00125"/>
</dbReference>
<dbReference type="Gene3D" id="3.30.470.20">
    <property type="entry name" value="ATP-grasp fold, B domain"/>
    <property type="match status" value="1"/>
</dbReference>
<evidence type="ECO:0000313" key="11">
    <source>
        <dbReference type="EMBL" id="CAB4624098.1"/>
    </source>
</evidence>
<feature type="domain" description="ATP-grasp" evidence="10">
    <location>
        <begin position="91"/>
        <end position="297"/>
    </location>
</feature>
<evidence type="ECO:0000256" key="4">
    <source>
        <dbReference type="ARBA" id="ARBA00022741"/>
    </source>
</evidence>
<keyword evidence="5" id="KW-0658">Purine biosynthesis</keyword>
<dbReference type="GO" id="GO:0006189">
    <property type="term" value="P:'de novo' IMP biosynthetic process"/>
    <property type="evidence" value="ECO:0007669"/>
    <property type="project" value="UniProtKB-UniPathway"/>
</dbReference>
<dbReference type="GO" id="GO:0009113">
    <property type="term" value="P:purine nucleobase biosynthetic process"/>
    <property type="evidence" value="ECO:0007669"/>
    <property type="project" value="InterPro"/>
</dbReference>
<evidence type="ECO:0000256" key="6">
    <source>
        <dbReference type="ARBA" id="ARBA00022840"/>
    </source>
</evidence>
<keyword evidence="3" id="KW-0436">Ligase</keyword>
<dbReference type="HAMAP" id="MF_00138">
    <property type="entry name" value="GARS"/>
    <property type="match status" value="1"/>
</dbReference>
<dbReference type="EC" id="6.3.4.13" evidence="2"/>
<dbReference type="Pfam" id="PF01071">
    <property type="entry name" value="GARS_A"/>
    <property type="match status" value="1"/>
</dbReference>
<evidence type="ECO:0000256" key="1">
    <source>
        <dbReference type="ARBA" id="ARBA00005174"/>
    </source>
</evidence>
<dbReference type="InterPro" id="IPR020561">
    <property type="entry name" value="PRibGlycinamid_synth_ATP-grasp"/>
</dbReference>
<dbReference type="GO" id="GO:0004637">
    <property type="term" value="F:phosphoribosylamine-glycine ligase activity"/>
    <property type="evidence" value="ECO:0007669"/>
    <property type="project" value="UniProtKB-EC"/>
</dbReference>
<dbReference type="Pfam" id="PF02843">
    <property type="entry name" value="GARS_C"/>
    <property type="match status" value="1"/>
</dbReference>
<evidence type="ECO:0000256" key="9">
    <source>
        <dbReference type="ARBA" id="ARBA00042864"/>
    </source>
</evidence>
<dbReference type="SUPFAM" id="SSF56059">
    <property type="entry name" value="Glutathione synthetase ATP-binding domain-like"/>
    <property type="match status" value="1"/>
</dbReference>
<gene>
    <name evidence="11" type="ORF">UFOPK1835_02023</name>
</gene>
<dbReference type="PROSITE" id="PS00184">
    <property type="entry name" value="GARS"/>
    <property type="match status" value="1"/>
</dbReference>
<dbReference type="InterPro" id="IPR020560">
    <property type="entry name" value="PRibGlycinamide_synth_C-dom"/>
</dbReference>
<dbReference type="SMART" id="SM01209">
    <property type="entry name" value="GARS_A"/>
    <property type="match status" value="1"/>
</dbReference>
<dbReference type="InterPro" id="IPR000115">
    <property type="entry name" value="PRibGlycinamide_synth"/>
</dbReference>
<dbReference type="InterPro" id="IPR037123">
    <property type="entry name" value="PRibGlycinamide_synth_C_sf"/>
</dbReference>